<keyword evidence="1" id="KW-0812">Transmembrane</keyword>
<dbReference type="AlphaFoldDB" id="A0A6B0UCN4"/>
<protein>
    <submittedName>
        <fullName evidence="2">Uncharacterized protein</fullName>
    </submittedName>
</protein>
<organism evidence="2">
    <name type="scientific">Ixodes ricinus</name>
    <name type="common">Common tick</name>
    <name type="synonym">Acarus ricinus</name>
    <dbReference type="NCBI Taxonomy" id="34613"/>
    <lineage>
        <taxon>Eukaryota</taxon>
        <taxon>Metazoa</taxon>
        <taxon>Ecdysozoa</taxon>
        <taxon>Arthropoda</taxon>
        <taxon>Chelicerata</taxon>
        <taxon>Arachnida</taxon>
        <taxon>Acari</taxon>
        <taxon>Parasitiformes</taxon>
        <taxon>Ixodida</taxon>
        <taxon>Ixodoidea</taxon>
        <taxon>Ixodidae</taxon>
        <taxon>Ixodinae</taxon>
        <taxon>Ixodes</taxon>
    </lineage>
</organism>
<keyword evidence="1" id="KW-0472">Membrane</keyword>
<accession>A0A6B0UCN4</accession>
<sequence>MASCTRVCQCFLLVIYFESFIQERRARVARGAPVPAFSLVLGWDSKWSIAFLVLTILGLGGLWLRGKFCYSSIIFRPR</sequence>
<reference evidence="2" key="1">
    <citation type="submission" date="2019-12" db="EMBL/GenBank/DDBJ databases">
        <title>An insight into the sialome of adult female Ixodes ricinus ticks feeding for 6 days.</title>
        <authorList>
            <person name="Perner J."/>
            <person name="Ribeiro J.M.C."/>
        </authorList>
    </citation>
    <scope>NUCLEOTIDE SEQUENCE</scope>
    <source>
        <strain evidence="2">Semi-engorged</strain>
        <tissue evidence="2">Salivary glands</tissue>
    </source>
</reference>
<keyword evidence="1" id="KW-1133">Transmembrane helix</keyword>
<proteinExistence type="predicted"/>
<evidence type="ECO:0000313" key="2">
    <source>
        <dbReference type="EMBL" id="MXU83943.1"/>
    </source>
</evidence>
<feature type="transmembrane region" description="Helical" evidence="1">
    <location>
        <begin position="47"/>
        <end position="64"/>
    </location>
</feature>
<name>A0A6B0UCN4_IXORI</name>
<evidence type="ECO:0000256" key="1">
    <source>
        <dbReference type="SAM" id="Phobius"/>
    </source>
</evidence>
<dbReference type="EMBL" id="GIFC01001860">
    <property type="protein sequence ID" value="MXU83943.1"/>
    <property type="molecule type" value="Transcribed_RNA"/>
</dbReference>